<dbReference type="Pfam" id="PF01661">
    <property type="entry name" value="Macro"/>
    <property type="match status" value="1"/>
</dbReference>
<name>A0A6N8L653_9SPHI</name>
<feature type="domain" description="Macro" evidence="2">
    <location>
        <begin position="1"/>
        <end position="165"/>
    </location>
</feature>
<keyword evidence="4" id="KW-1185">Reference proteome</keyword>
<proteinExistence type="predicted"/>
<organism evidence="3 4">
    <name type="scientific">Sphingobacterium humi</name>
    <dbReference type="NCBI Taxonomy" id="1796905"/>
    <lineage>
        <taxon>Bacteria</taxon>
        <taxon>Pseudomonadati</taxon>
        <taxon>Bacteroidota</taxon>
        <taxon>Sphingobacteriia</taxon>
        <taxon>Sphingobacteriales</taxon>
        <taxon>Sphingobacteriaceae</taxon>
        <taxon>Sphingobacterium</taxon>
    </lineage>
</organism>
<dbReference type="CDD" id="cd02901">
    <property type="entry name" value="Macro_Poa1p-like"/>
    <property type="match status" value="1"/>
</dbReference>
<dbReference type="InterPro" id="IPR043472">
    <property type="entry name" value="Macro_dom-like"/>
</dbReference>
<dbReference type="InterPro" id="IPR050892">
    <property type="entry name" value="ADP-ribose_metab_enzymes"/>
</dbReference>
<dbReference type="InterPro" id="IPR002589">
    <property type="entry name" value="Macro_dom"/>
</dbReference>
<dbReference type="GO" id="GO:0140291">
    <property type="term" value="P:peptidyl-glutamate ADP-deribosylation"/>
    <property type="evidence" value="ECO:0007669"/>
    <property type="project" value="TreeGrafter"/>
</dbReference>
<dbReference type="Gene3D" id="3.40.220.10">
    <property type="entry name" value="Leucine Aminopeptidase, subunit E, domain 1"/>
    <property type="match status" value="1"/>
</dbReference>
<dbReference type="PROSITE" id="PS51154">
    <property type="entry name" value="MACRO"/>
    <property type="match status" value="1"/>
</dbReference>
<reference evidence="3 4" key="1">
    <citation type="submission" date="2019-12" db="EMBL/GenBank/DDBJ databases">
        <authorList>
            <person name="Dong K."/>
        </authorList>
    </citation>
    <scope>NUCLEOTIDE SEQUENCE [LARGE SCALE GENOMIC DNA]</scope>
    <source>
        <strain evidence="3 4">JCM 31225</strain>
    </source>
</reference>
<evidence type="ECO:0000313" key="3">
    <source>
        <dbReference type="EMBL" id="MVZ63232.1"/>
    </source>
</evidence>
<dbReference type="PANTHER" id="PTHR12521:SF0">
    <property type="entry name" value="ADP-RIBOSE GLYCOHYDROLASE OARD1"/>
    <property type="match status" value="1"/>
</dbReference>
<comment type="caution">
    <text evidence="3">The sequence shown here is derived from an EMBL/GenBank/DDBJ whole genome shotgun (WGS) entry which is preliminary data.</text>
</comment>
<comment type="catalytic activity">
    <reaction evidence="1">
        <text>an N-(ADP-alpha-D-ribosyl)-thymidine in DNA + H2O = a thymidine in DNA + ADP-D-ribose</text>
        <dbReference type="Rhea" id="RHEA:71655"/>
        <dbReference type="Rhea" id="RHEA-COMP:13556"/>
        <dbReference type="Rhea" id="RHEA-COMP:18051"/>
        <dbReference type="ChEBI" id="CHEBI:15377"/>
        <dbReference type="ChEBI" id="CHEBI:57967"/>
        <dbReference type="ChEBI" id="CHEBI:137386"/>
        <dbReference type="ChEBI" id="CHEBI:191199"/>
    </reaction>
    <physiologicalReaction direction="left-to-right" evidence="1">
        <dbReference type="Rhea" id="RHEA:71656"/>
    </physiologicalReaction>
</comment>
<dbReference type="PANTHER" id="PTHR12521">
    <property type="entry name" value="PROTEIN C6ORF130"/>
    <property type="match status" value="1"/>
</dbReference>
<dbReference type="Proteomes" id="UP000435036">
    <property type="component" value="Unassembled WGS sequence"/>
</dbReference>
<accession>A0A6N8L653</accession>
<gene>
    <name evidence="3" type="ORF">GQF63_14450</name>
</gene>
<evidence type="ECO:0000313" key="4">
    <source>
        <dbReference type="Proteomes" id="UP000435036"/>
    </source>
</evidence>
<dbReference type="RefSeq" id="WP_160369953.1">
    <property type="nucleotide sequence ID" value="NZ_WSQA01000011.1"/>
</dbReference>
<dbReference type="AlphaFoldDB" id="A0A6N8L653"/>
<sequence length="352" mass="40534">MITLSTGNLLESEATALVNTVNTVGVMGKGIALQFKETFSLNHKEYKNFCKDGHLKPGTLLSVWDSSLQTGKKLIINFPTKTHWRQKSNYGYIELGLESLKELIINKEIDSIAIPPLGCGNGGLDWTIVKEMIYEKLADLEVDIYLYEPNREIKSILQKQEQKKEVKLTPARASLLYVLFVFESLGEYATIFAANKLAYFLQRKGQKLNLQFIPYKYGPYAIGVEKVLYYLNGTYLKGLEQGEFKAFEPLQLNYEKWDEVNFYVNNKMKSEETAIVKSMAKFISSFSSELSLEILATVDFILYENPKATINDIMRSIQNWNDRKTQLFKRDIVEKVLNYLNHYKTTFETQSF</sequence>
<dbReference type="EMBL" id="WSQA01000011">
    <property type="protein sequence ID" value="MVZ63232.1"/>
    <property type="molecule type" value="Genomic_DNA"/>
</dbReference>
<protein>
    <submittedName>
        <fullName evidence="3">Phosphatase</fullName>
    </submittedName>
</protein>
<evidence type="ECO:0000256" key="1">
    <source>
        <dbReference type="ARBA" id="ARBA00035885"/>
    </source>
</evidence>
<evidence type="ECO:0000259" key="2">
    <source>
        <dbReference type="PROSITE" id="PS51154"/>
    </source>
</evidence>
<dbReference type="SMART" id="SM00506">
    <property type="entry name" value="A1pp"/>
    <property type="match status" value="1"/>
</dbReference>
<dbReference type="SUPFAM" id="SSF52949">
    <property type="entry name" value="Macro domain-like"/>
    <property type="match status" value="1"/>
</dbReference>
<dbReference type="OrthoDB" id="9780211at2"/>